<sequence length="69" mass="7903">MGISSISLDKQRKKIWWRDETNAQRKNSVNSRDSHAVVLFQITPSLHNGNIIPKIKGKPVDDRFSLMKA</sequence>
<dbReference type="EMBL" id="MLHQ01000015">
    <property type="protein sequence ID" value="OOF58613.1"/>
    <property type="molecule type" value="Genomic_DNA"/>
</dbReference>
<reference evidence="1 2" key="1">
    <citation type="submission" date="2016-10" db="EMBL/GenBank/DDBJ databases">
        <title>Rodentibacter gen. nov. and new species.</title>
        <authorList>
            <person name="Christensen H."/>
        </authorList>
    </citation>
    <scope>NUCLEOTIDE SEQUENCE [LARGE SCALE GENOMIC DNA]</scope>
    <source>
        <strain evidence="1 2">Ac151</strain>
    </source>
</reference>
<dbReference type="Proteomes" id="UP000188602">
    <property type="component" value="Unassembled WGS sequence"/>
</dbReference>
<evidence type="ECO:0000313" key="1">
    <source>
        <dbReference type="EMBL" id="OOF58613.1"/>
    </source>
</evidence>
<proteinExistence type="predicted"/>
<protein>
    <submittedName>
        <fullName evidence="1">Uncharacterized protein</fullName>
    </submittedName>
</protein>
<dbReference type="AlphaFoldDB" id="A0A1V3JPW9"/>
<gene>
    <name evidence="1" type="ORF">BKL49_06810</name>
</gene>
<accession>A0A1V3JPW9</accession>
<evidence type="ECO:0000313" key="2">
    <source>
        <dbReference type="Proteomes" id="UP000188602"/>
    </source>
</evidence>
<keyword evidence="2" id="KW-1185">Reference proteome</keyword>
<comment type="caution">
    <text evidence="1">The sequence shown here is derived from an EMBL/GenBank/DDBJ whole genome shotgun (WGS) entry which is preliminary data.</text>
</comment>
<name>A0A1V3JPW9_9PAST</name>
<organism evidence="1 2">
    <name type="scientific">Rodentibacter myodis</name>
    <dbReference type="NCBI Taxonomy" id="1907939"/>
    <lineage>
        <taxon>Bacteria</taxon>
        <taxon>Pseudomonadati</taxon>
        <taxon>Pseudomonadota</taxon>
        <taxon>Gammaproteobacteria</taxon>
        <taxon>Pasteurellales</taxon>
        <taxon>Pasteurellaceae</taxon>
        <taxon>Rodentibacter</taxon>
    </lineage>
</organism>